<keyword evidence="8" id="KW-0472">Membrane</keyword>
<dbReference type="RefSeq" id="WP_002683036.1">
    <property type="nucleotide sequence ID" value="NZ_JH600070.1"/>
</dbReference>
<dbReference type="HAMAP" id="MF_00461">
    <property type="entry name" value="RsxC_RnfC"/>
    <property type="match status" value="1"/>
</dbReference>
<dbReference type="Pfam" id="PF13375">
    <property type="entry name" value="RnfC_N"/>
    <property type="match status" value="1"/>
</dbReference>
<dbReference type="PROSITE" id="PS00198">
    <property type="entry name" value="4FE4S_FER_1"/>
    <property type="match status" value="1"/>
</dbReference>
<dbReference type="Gene3D" id="3.40.50.11540">
    <property type="entry name" value="NADH-ubiquinone oxidoreductase 51kDa subunit"/>
    <property type="match status" value="1"/>
</dbReference>
<keyword evidence="1 8" id="KW-0813">Transport</keyword>
<feature type="binding site" evidence="8">
    <location>
        <position position="418"/>
    </location>
    <ligand>
        <name>[4Fe-4S] cluster</name>
        <dbReference type="ChEBI" id="CHEBI:49883"/>
        <label>1</label>
    </ligand>
</feature>
<keyword evidence="7 8" id="KW-0411">Iron-sulfur</keyword>
<feature type="binding site" evidence="8">
    <location>
        <position position="375"/>
    </location>
    <ligand>
        <name>[4Fe-4S] cluster</name>
        <dbReference type="ChEBI" id="CHEBI:49883"/>
        <label>1</label>
    </ligand>
</feature>
<feature type="binding site" evidence="8">
    <location>
        <position position="411"/>
    </location>
    <ligand>
        <name>[4Fe-4S] cluster</name>
        <dbReference type="ChEBI" id="CHEBI:49883"/>
        <label>2</label>
    </ligand>
</feature>
<evidence type="ECO:0000259" key="10">
    <source>
        <dbReference type="PROSITE" id="PS51379"/>
    </source>
</evidence>
<keyword evidence="4 8" id="KW-0677">Repeat</keyword>
<evidence type="ECO:0000313" key="11">
    <source>
        <dbReference type="EMBL" id="EIJ41255.1"/>
    </source>
</evidence>
<keyword evidence="8" id="KW-1003">Cell membrane</keyword>
<evidence type="ECO:0000256" key="1">
    <source>
        <dbReference type="ARBA" id="ARBA00022448"/>
    </source>
</evidence>
<dbReference type="Pfam" id="PF12838">
    <property type="entry name" value="Fer4_7"/>
    <property type="match status" value="1"/>
</dbReference>
<dbReference type="HOGENOM" id="CLU_010808_6_2_6"/>
<evidence type="ECO:0000256" key="9">
    <source>
        <dbReference type="SAM" id="Coils"/>
    </source>
</evidence>
<dbReference type="InterPro" id="IPR017896">
    <property type="entry name" value="4Fe4S_Fe-S-bd"/>
</dbReference>
<feature type="coiled-coil region" evidence="9">
    <location>
        <begin position="442"/>
        <end position="492"/>
    </location>
</feature>
<keyword evidence="6 8" id="KW-0408">Iron</keyword>
<protein>
    <recommendedName>
        <fullName evidence="8">Ion-translocating oxidoreductase complex subunit C</fullName>
        <ecNumber evidence="8">7.-.-.-</ecNumber>
    </recommendedName>
    <alternativeName>
        <fullName evidence="8">Rnf electron transport complex subunit C</fullName>
    </alternativeName>
</protein>
<dbReference type="GO" id="GO:0051539">
    <property type="term" value="F:4 iron, 4 sulfur cluster binding"/>
    <property type="evidence" value="ECO:0007669"/>
    <property type="project" value="UniProtKB-KW"/>
</dbReference>
<comment type="subunit">
    <text evidence="8">The complex is composed of six subunits: RnfA, RnfB, RnfC, RnfD, RnfE and RnfG.</text>
</comment>
<dbReference type="InterPro" id="IPR037225">
    <property type="entry name" value="Nuo51_FMN-bd_sf"/>
</dbReference>
<sequence>MKLFKFNGGVHPEEHKQITSAKPIRVMPMPKRLYVPLQQHIGAPAEPAVKVGDTVLKGQLLANSQGAISAPVHAPTSGMIVDISDHPAPHPSGLPVRTIVLESDGEDKWVDLPSMDADPLRTDGAEIALRVGAAGIVGMGGATFPSAVKLRLGSRNKIHMLVLNGGECEPYLTCDDRLMQERADGIVDGARIILHTIKAEKALLVVEDNKPVAIAALQKACEHAGNLRVVVVPAQYPMGSEKHMIKAVTGLEVPAGGLGADIGVLVHNMGTAYAVHQAIRHHRPLISRVITVGGGAVKEPQNVEVPIGTLLSDVIAFCGGLSEPPARTLMGGPMMGQMMPSLNVPVVKGTSGVIALTAQEVSAQTVMPCIRCGSCVGACPCGLLPLQMAAHAKAGNLDKVVDFGLVDCVSCGCCSYVCPSHIPLVQYFNYAKGEIAARQQAKHKTQENRRLVEQRTQRLEREAQLKADAAAKRKAEADARKAAQAAKAVNAELSLD</sequence>
<keyword evidence="12" id="KW-1185">Reference proteome</keyword>
<feature type="binding site" evidence="8">
    <location>
        <position position="369"/>
    </location>
    <ligand>
        <name>[4Fe-4S] cluster</name>
        <dbReference type="ChEBI" id="CHEBI:49883"/>
        <label>1</label>
    </ligand>
</feature>
<proteinExistence type="inferred from homology"/>
<reference evidence="11 12" key="1">
    <citation type="submission" date="2011-11" db="EMBL/GenBank/DDBJ databases">
        <title>Improved High-Quality Draft sequence of Beggiatoa alba B18lD.</title>
        <authorList>
            <consortium name="US DOE Joint Genome Institute"/>
            <person name="Lucas S."/>
            <person name="Han J."/>
            <person name="Lapidus A."/>
            <person name="Cheng J.-F."/>
            <person name="Goodwin L."/>
            <person name="Pitluck S."/>
            <person name="Peters L."/>
            <person name="Mikhailova N."/>
            <person name="Held B."/>
            <person name="Detter J.C."/>
            <person name="Han C."/>
            <person name="Tapia R."/>
            <person name="Land M."/>
            <person name="Hauser L."/>
            <person name="Kyrpides N."/>
            <person name="Ivanova N."/>
            <person name="Pagani I."/>
            <person name="Samuel K."/>
            <person name="Teske A."/>
            <person name="Mueller J."/>
            <person name="Woyke T."/>
        </authorList>
    </citation>
    <scope>NUCLEOTIDE SEQUENCE [LARGE SCALE GENOMIC DNA]</scope>
    <source>
        <strain evidence="11 12">B18LD</strain>
    </source>
</reference>
<dbReference type="PANTHER" id="PTHR43034">
    <property type="entry name" value="ION-TRANSLOCATING OXIDOREDUCTASE COMPLEX SUBUNIT C"/>
    <property type="match status" value="1"/>
</dbReference>
<dbReference type="NCBIfam" id="NF003454">
    <property type="entry name" value="PRK05035.1"/>
    <property type="match status" value="1"/>
</dbReference>
<feature type="domain" description="4Fe-4S ferredoxin-type" evidence="10">
    <location>
        <begin position="397"/>
        <end position="428"/>
    </location>
</feature>
<dbReference type="GO" id="GO:0009055">
    <property type="term" value="F:electron transfer activity"/>
    <property type="evidence" value="ECO:0007669"/>
    <property type="project" value="InterPro"/>
</dbReference>
<feature type="domain" description="4Fe-4S ferredoxin-type" evidence="10">
    <location>
        <begin position="359"/>
        <end position="389"/>
    </location>
</feature>
<dbReference type="InterPro" id="IPR019554">
    <property type="entry name" value="Soluble_ligand-bd"/>
</dbReference>
<dbReference type="STRING" id="395493.BegalDRAFT_0335"/>
<dbReference type="InterPro" id="IPR010208">
    <property type="entry name" value="Ion_transpt_RnfC/RsxC"/>
</dbReference>
<dbReference type="Gene3D" id="3.30.70.20">
    <property type="match status" value="1"/>
</dbReference>
<evidence type="ECO:0000256" key="6">
    <source>
        <dbReference type="ARBA" id="ARBA00023004"/>
    </source>
</evidence>
<gene>
    <name evidence="8" type="primary">rnfC</name>
    <name evidence="11" type="ORF">BegalDRAFT_0335</name>
</gene>
<dbReference type="EMBL" id="JH600070">
    <property type="protein sequence ID" value="EIJ41255.1"/>
    <property type="molecule type" value="Genomic_DNA"/>
</dbReference>
<evidence type="ECO:0000256" key="8">
    <source>
        <dbReference type="HAMAP-Rule" id="MF_00461"/>
    </source>
</evidence>
<evidence type="ECO:0000256" key="7">
    <source>
        <dbReference type="ARBA" id="ARBA00023014"/>
    </source>
</evidence>
<evidence type="ECO:0000256" key="2">
    <source>
        <dbReference type="ARBA" id="ARBA00022485"/>
    </source>
</evidence>
<dbReference type="OrthoDB" id="9767754at2"/>
<dbReference type="NCBIfam" id="TIGR01945">
    <property type="entry name" value="rnfC"/>
    <property type="match status" value="1"/>
</dbReference>
<dbReference type="InterPro" id="IPR011538">
    <property type="entry name" value="Nuo51_FMN-bd"/>
</dbReference>
<evidence type="ECO:0000256" key="5">
    <source>
        <dbReference type="ARBA" id="ARBA00022982"/>
    </source>
</evidence>
<dbReference type="Proteomes" id="UP000005744">
    <property type="component" value="Unassembled WGS sequence"/>
</dbReference>
<comment type="similarity">
    <text evidence="8">Belongs to the 4Fe4S bacterial-type ferredoxin family. RnfC subfamily.</text>
</comment>
<dbReference type="GO" id="GO:0046872">
    <property type="term" value="F:metal ion binding"/>
    <property type="evidence" value="ECO:0007669"/>
    <property type="project" value="UniProtKB-KW"/>
</dbReference>
<dbReference type="eggNOG" id="COG4656">
    <property type="taxonomic scope" value="Bacteria"/>
</dbReference>
<name>I3CCB2_9GAMM</name>
<dbReference type="Gene3D" id="3.10.20.600">
    <property type="match status" value="1"/>
</dbReference>
<evidence type="ECO:0000256" key="4">
    <source>
        <dbReference type="ARBA" id="ARBA00022737"/>
    </source>
</evidence>
<organism evidence="11 12">
    <name type="scientific">Beggiatoa alba B18LD</name>
    <dbReference type="NCBI Taxonomy" id="395493"/>
    <lineage>
        <taxon>Bacteria</taxon>
        <taxon>Pseudomonadati</taxon>
        <taxon>Pseudomonadota</taxon>
        <taxon>Gammaproteobacteria</taxon>
        <taxon>Thiotrichales</taxon>
        <taxon>Thiotrichaceae</taxon>
        <taxon>Beggiatoa</taxon>
    </lineage>
</organism>
<feature type="binding site" evidence="8">
    <location>
        <position position="414"/>
    </location>
    <ligand>
        <name>[4Fe-4S] cluster</name>
        <dbReference type="ChEBI" id="CHEBI:49883"/>
        <label>2</label>
    </ligand>
</feature>
<keyword evidence="2 8" id="KW-0004">4Fe-4S</keyword>
<dbReference type="SUPFAM" id="SSF46548">
    <property type="entry name" value="alpha-helical ferredoxin"/>
    <property type="match status" value="1"/>
</dbReference>
<dbReference type="SUPFAM" id="SSF142019">
    <property type="entry name" value="Nqo1 FMN-binding domain-like"/>
    <property type="match status" value="1"/>
</dbReference>
<comment type="function">
    <text evidence="8">Part of a membrane-bound complex that couples electron transfer with translocation of ions across the membrane.</text>
</comment>
<feature type="binding site" evidence="8">
    <location>
        <position position="372"/>
    </location>
    <ligand>
        <name>[4Fe-4S] cluster</name>
        <dbReference type="ChEBI" id="CHEBI:49883"/>
        <label>1</label>
    </ligand>
</feature>
<evidence type="ECO:0000256" key="3">
    <source>
        <dbReference type="ARBA" id="ARBA00022723"/>
    </source>
</evidence>
<dbReference type="Pfam" id="PF10531">
    <property type="entry name" value="SLBB"/>
    <property type="match status" value="1"/>
</dbReference>
<dbReference type="AlphaFoldDB" id="I3CCB2"/>
<keyword evidence="9" id="KW-0175">Coiled coil</keyword>
<dbReference type="GO" id="GO:0005886">
    <property type="term" value="C:plasma membrane"/>
    <property type="evidence" value="ECO:0007669"/>
    <property type="project" value="UniProtKB-SubCell"/>
</dbReference>
<dbReference type="Pfam" id="PF01512">
    <property type="entry name" value="Complex1_51K"/>
    <property type="match status" value="1"/>
</dbReference>
<comment type="cofactor">
    <cofactor evidence="8">
        <name>[4Fe-4S] cluster</name>
        <dbReference type="ChEBI" id="CHEBI:49883"/>
    </cofactor>
    <text evidence="8">Binds 2 [4Fe-4S] clusters per subunit.</text>
</comment>
<dbReference type="InterPro" id="IPR017900">
    <property type="entry name" value="4Fe4S_Fe_S_CS"/>
</dbReference>
<dbReference type="GO" id="GO:0022900">
    <property type="term" value="P:electron transport chain"/>
    <property type="evidence" value="ECO:0007669"/>
    <property type="project" value="UniProtKB-UniRule"/>
</dbReference>
<keyword evidence="8" id="KW-1278">Translocase</keyword>
<keyword evidence="3 8" id="KW-0479">Metal-binding</keyword>
<feature type="binding site" evidence="8">
    <location>
        <position position="408"/>
    </location>
    <ligand>
        <name>[4Fe-4S] cluster</name>
        <dbReference type="ChEBI" id="CHEBI:49883"/>
        <label>2</label>
    </ligand>
</feature>
<feature type="binding site" evidence="8">
    <location>
        <position position="379"/>
    </location>
    <ligand>
        <name>[4Fe-4S] cluster</name>
        <dbReference type="ChEBI" id="CHEBI:49883"/>
        <label>2</label>
    </ligand>
</feature>
<dbReference type="InterPro" id="IPR026902">
    <property type="entry name" value="RnfC_N"/>
</dbReference>
<keyword evidence="8" id="KW-0997">Cell inner membrane</keyword>
<dbReference type="PROSITE" id="PS51379">
    <property type="entry name" value="4FE4S_FER_2"/>
    <property type="match status" value="2"/>
</dbReference>
<accession>I3CCB2</accession>
<dbReference type="PANTHER" id="PTHR43034:SF2">
    <property type="entry name" value="ION-TRANSLOCATING OXIDOREDUCTASE COMPLEX SUBUNIT C"/>
    <property type="match status" value="1"/>
</dbReference>
<comment type="subcellular location">
    <subcellularLocation>
        <location evidence="8">Cell inner membrane</location>
        <topology evidence="8">Peripheral membrane protein</topology>
    </subcellularLocation>
</comment>
<evidence type="ECO:0000313" key="12">
    <source>
        <dbReference type="Proteomes" id="UP000005744"/>
    </source>
</evidence>
<keyword evidence="5 8" id="KW-0249">Electron transport</keyword>
<dbReference type="EC" id="7.-.-.-" evidence="8"/>